<accession>A0AAD5MEM9</accession>
<dbReference type="PANTHER" id="PTHR45757:SF11">
    <property type="entry name" value="MAJOR FACILITATOR SUPERFAMILY (MFS) PROFILE DOMAIN-CONTAINING PROTEIN"/>
    <property type="match status" value="1"/>
</dbReference>
<comment type="caution">
    <text evidence="2">The sequence shown here is derived from an EMBL/GenBank/DDBJ whole genome shotgun (WGS) entry which is preliminary data.</text>
</comment>
<keyword evidence="3" id="KW-1185">Reference proteome</keyword>
<keyword evidence="1" id="KW-0472">Membrane</keyword>
<sequence>MKKSSFVRFAILGVALIAFTSMNANLNILGFTVICMEDVVHSQSTNETEEGHWLNDPKKKSVLFSVIAIGQLLGTFPIVSRMRIMGMRFAERLK</sequence>
<keyword evidence="1" id="KW-1133">Transmembrane helix</keyword>
<proteinExistence type="predicted"/>
<protein>
    <submittedName>
        <fullName evidence="2">Uncharacterized protein</fullName>
    </submittedName>
</protein>
<feature type="transmembrane region" description="Helical" evidence="1">
    <location>
        <begin position="62"/>
        <end position="79"/>
    </location>
</feature>
<dbReference type="GO" id="GO:0016020">
    <property type="term" value="C:membrane"/>
    <property type="evidence" value="ECO:0007669"/>
    <property type="project" value="TreeGrafter"/>
</dbReference>
<dbReference type="PANTHER" id="PTHR45757">
    <property type="entry name" value="PROTEIN CBG23364-RELATED"/>
    <property type="match status" value="1"/>
</dbReference>
<evidence type="ECO:0000256" key="1">
    <source>
        <dbReference type="SAM" id="Phobius"/>
    </source>
</evidence>
<evidence type="ECO:0000313" key="2">
    <source>
        <dbReference type="EMBL" id="KAJ1347631.1"/>
    </source>
</evidence>
<keyword evidence="1" id="KW-0812">Transmembrane</keyword>
<dbReference type="EMBL" id="JAHQIW010000358">
    <property type="protein sequence ID" value="KAJ1347631.1"/>
    <property type="molecule type" value="Genomic_DNA"/>
</dbReference>
<dbReference type="Proteomes" id="UP001196413">
    <property type="component" value="Unassembled WGS sequence"/>
</dbReference>
<organism evidence="2 3">
    <name type="scientific">Parelaphostrongylus tenuis</name>
    <name type="common">Meningeal worm</name>
    <dbReference type="NCBI Taxonomy" id="148309"/>
    <lineage>
        <taxon>Eukaryota</taxon>
        <taxon>Metazoa</taxon>
        <taxon>Ecdysozoa</taxon>
        <taxon>Nematoda</taxon>
        <taxon>Chromadorea</taxon>
        <taxon>Rhabditida</taxon>
        <taxon>Rhabditina</taxon>
        <taxon>Rhabditomorpha</taxon>
        <taxon>Strongyloidea</taxon>
        <taxon>Metastrongylidae</taxon>
        <taxon>Parelaphostrongylus</taxon>
    </lineage>
</organism>
<gene>
    <name evidence="2" type="ORF">KIN20_002739</name>
</gene>
<evidence type="ECO:0000313" key="3">
    <source>
        <dbReference type="Proteomes" id="UP001196413"/>
    </source>
</evidence>
<dbReference type="AlphaFoldDB" id="A0AAD5MEM9"/>
<name>A0AAD5MEM9_PARTN</name>
<reference evidence="2" key="1">
    <citation type="submission" date="2021-06" db="EMBL/GenBank/DDBJ databases">
        <title>Parelaphostrongylus tenuis whole genome reference sequence.</title>
        <authorList>
            <person name="Garwood T.J."/>
            <person name="Larsen P.A."/>
            <person name="Fountain-Jones N.M."/>
            <person name="Garbe J.R."/>
            <person name="Macchietto M.G."/>
            <person name="Kania S.A."/>
            <person name="Gerhold R.W."/>
            <person name="Richards J.E."/>
            <person name="Wolf T.M."/>
        </authorList>
    </citation>
    <scope>NUCLEOTIDE SEQUENCE</scope>
    <source>
        <strain evidence="2">MNPRO001-30</strain>
        <tissue evidence="2">Meninges</tissue>
    </source>
</reference>